<dbReference type="AlphaFoldDB" id="A0A0R1YKH0"/>
<dbReference type="eggNOG" id="ENOG50309HA">
    <property type="taxonomic scope" value="Bacteria"/>
</dbReference>
<feature type="domain" description="HTH cro/C1-type" evidence="1">
    <location>
        <begin position="7"/>
        <end position="60"/>
    </location>
</feature>
<evidence type="ECO:0000259" key="1">
    <source>
        <dbReference type="PROSITE" id="PS50943"/>
    </source>
</evidence>
<dbReference type="InterPro" id="IPR053163">
    <property type="entry name" value="HTH-type_regulator_Rgg"/>
</dbReference>
<dbReference type="InterPro" id="IPR011990">
    <property type="entry name" value="TPR-like_helical_dom_sf"/>
</dbReference>
<keyword evidence="3" id="KW-1185">Reference proteome</keyword>
<dbReference type="CDD" id="cd00093">
    <property type="entry name" value="HTH_XRE"/>
    <property type="match status" value="1"/>
</dbReference>
<dbReference type="PROSITE" id="PS50943">
    <property type="entry name" value="HTH_CROC1"/>
    <property type="match status" value="1"/>
</dbReference>
<protein>
    <recommendedName>
        <fullName evidence="1">HTH cro/C1-type domain-containing protein</fullName>
    </recommendedName>
</protein>
<evidence type="ECO:0000313" key="2">
    <source>
        <dbReference type="EMBL" id="KRM40361.1"/>
    </source>
</evidence>
<dbReference type="SUPFAM" id="SSF47413">
    <property type="entry name" value="lambda repressor-like DNA-binding domains"/>
    <property type="match status" value="1"/>
</dbReference>
<dbReference type="Pfam" id="PF01381">
    <property type="entry name" value="HTH_3"/>
    <property type="match status" value="1"/>
</dbReference>
<evidence type="ECO:0000313" key="3">
    <source>
        <dbReference type="Proteomes" id="UP000051223"/>
    </source>
</evidence>
<proteinExistence type="predicted"/>
<dbReference type="GO" id="GO:0003677">
    <property type="term" value="F:DNA binding"/>
    <property type="evidence" value="ECO:0007669"/>
    <property type="project" value="InterPro"/>
</dbReference>
<dbReference type="PATRIC" id="fig|1423754.3.peg.706"/>
<gene>
    <name evidence="2" type="ORF">FC39_GL000685</name>
</gene>
<dbReference type="STRING" id="1423754.FC39_GL000685"/>
<dbReference type="InterPro" id="IPR001387">
    <property type="entry name" value="Cro/C1-type_HTH"/>
</dbReference>
<name>A0A0R1YKH0_9LACO</name>
<sequence length="267" mass="30750">MTIGEALKNCRISLQLTQTQMAAGLMSESFYSKVERGVHKIDADLLIKLLHEHGISAQSFFYLVDKKDKSLYLDVNQRMVLAANRKDLEELNKIEAELKEENAPEWVRNNLSRLRSWVTHSNEAVSQEEKDKLRQKFFLADKWNIGLVNSLQLNMYMLDFNDLEKIINTAYKKLKVAASQDELLESYLSIDAVAFLNRCYHESDKKHAQSSLDFLKSTRLLPSNLYGKMLATYYEALFDHDQTKADIIIDALKQSGYISAIQDTLEN</sequence>
<dbReference type="RefSeq" id="WP_025081193.1">
    <property type="nucleotide sequence ID" value="NZ_AZGI01000023.1"/>
</dbReference>
<accession>A0A0R1YKH0</accession>
<dbReference type="OrthoDB" id="2320428at2"/>
<comment type="caution">
    <text evidence="2">The sequence shown here is derived from an EMBL/GenBank/DDBJ whole genome shotgun (WGS) entry which is preliminary data.</text>
</comment>
<dbReference type="SMART" id="SM00530">
    <property type="entry name" value="HTH_XRE"/>
    <property type="match status" value="1"/>
</dbReference>
<dbReference type="EMBL" id="AZGI01000023">
    <property type="protein sequence ID" value="KRM40361.1"/>
    <property type="molecule type" value="Genomic_DNA"/>
</dbReference>
<dbReference type="PANTHER" id="PTHR37038">
    <property type="entry name" value="TRANSCRIPTIONAL REGULATOR-RELATED"/>
    <property type="match status" value="1"/>
</dbReference>
<dbReference type="InterPro" id="IPR010982">
    <property type="entry name" value="Lambda_DNA-bd_dom_sf"/>
</dbReference>
<dbReference type="Gene3D" id="1.25.40.10">
    <property type="entry name" value="Tetratricopeptide repeat domain"/>
    <property type="match status" value="1"/>
</dbReference>
<dbReference type="Proteomes" id="UP000051223">
    <property type="component" value="Unassembled WGS sequence"/>
</dbReference>
<reference evidence="2 3" key="1">
    <citation type="journal article" date="2015" name="Genome Announc.">
        <title>Expanding the biotechnology potential of lactobacilli through comparative genomics of 213 strains and associated genera.</title>
        <authorList>
            <person name="Sun Z."/>
            <person name="Harris H.M."/>
            <person name="McCann A."/>
            <person name="Guo C."/>
            <person name="Argimon S."/>
            <person name="Zhang W."/>
            <person name="Yang X."/>
            <person name="Jeffery I.B."/>
            <person name="Cooney J.C."/>
            <person name="Kagawa T.F."/>
            <person name="Liu W."/>
            <person name="Song Y."/>
            <person name="Salvetti E."/>
            <person name="Wrobel A."/>
            <person name="Rasinkangas P."/>
            <person name="Parkhill J."/>
            <person name="Rea M.C."/>
            <person name="O'Sullivan O."/>
            <person name="Ritari J."/>
            <person name="Douillard F.P."/>
            <person name="Paul Ross R."/>
            <person name="Yang R."/>
            <person name="Briner A.E."/>
            <person name="Felis G.E."/>
            <person name="de Vos W.M."/>
            <person name="Barrangou R."/>
            <person name="Klaenhammer T.R."/>
            <person name="Caufield P.W."/>
            <person name="Cui Y."/>
            <person name="Zhang H."/>
            <person name="O'Toole P.W."/>
        </authorList>
    </citation>
    <scope>NUCLEOTIDE SEQUENCE [LARGE SCALE GENOMIC DNA]</scope>
    <source>
        <strain evidence="2 3">DSM 5661</strain>
    </source>
</reference>
<organism evidence="2 3">
    <name type="scientific">Lactobacillus hamsteri DSM 5661 = JCM 6256</name>
    <dbReference type="NCBI Taxonomy" id="1423754"/>
    <lineage>
        <taxon>Bacteria</taxon>
        <taxon>Bacillati</taxon>
        <taxon>Bacillota</taxon>
        <taxon>Bacilli</taxon>
        <taxon>Lactobacillales</taxon>
        <taxon>Lactobacillaceae</taxon>
        <taxon>Lactobacillus</taxon>
    </lineage>
</organism>